<dbReference type="Proteomes" id="UP000095284">
    <property type="component" value="Unplaced"/>
</dbReference>
<proteinExistence type="predicted"/>
<gene>
    <name evidence="2" type="ORF">BXYJ_LOCUS2620</name>
</gene>
<dbReference type="Proteomes" id="UP000659654">
    <property type="component" value="Unassembled WGS sequence"/>
</dbReference>
<sequence>MLKILKKPQKIPKNPKNIPFDLPIGRSPTPTTGTAAVEGAGAIVLETESRFADEDIVRSQDADTRIKESTGE</sequence>
<reference evidence="2" key="2">
    <citation type="submission" date="2020-09" db="EMBL/GenBank/DDBJ databases">
        <authorList>
            <person name="Kikuchi T."/>
        </authorList>
    </citation>
    <scope>NUCLEOTIDE SEQUENCE</scope>
    <source>
        <strain evidence="2">Ka4C1</strain>
    </source>
</reference>
<dbReference type="EMBL" id="CAJFDI010000001">
    <property type="protein sequence ID" value="CAD5211836.1"/>
    <property type="molecule type" value="Genomic_DNA"/>
</dbReference>
<evidence type="ECO:0000313" key="5">
    <source>
        <dbReference type="WBParaSite" id="BXY_1359400.1"/>
    </source>
</evidence>
<dbReference type="AlphaFoldDB" id="A0A1I7SKL4"/>
<feature type="compositionally biased region" description="Basic residues" evidence="1">
    <location>
        <begin position="1"/>
        <end position="10"/>
    </location>
</feature>
<accession>A0A1I7SKL4</accession>
<dbReference type="WBParaSite" id="BXY_1359400.1">
    <property type="protein sequence ID" value="BXY_1359400.1"/>
    <property type="gene ID" value="BXY_1359400"/>
</dbReference>
<protein>
    <submittedName>
        <fullName evidence="2">(pine wood nematode) hypothetical protein</fullName>
    </submittedName>
</protein>
<evidence type="ECO:0000313" key="4">
    <source>
        <dbReference type="Proteomes" id="UP000659654"/>
    </source>
</evidence>
<keyword evidence="4" id="KW-1185">Reference proteome</keyword>
<evidence type="ECO:0000313" key="3">
    <source>
        <dbReference type="Proteomes" id="UP000095284"/>
    </source>
</evidence>
<reference evidence="5" key="1">
    <citation type="submission" date="2016-11" db="UniProtKB">
        <authorList>
            <consortium name="WormBaseParasite"/>
        </authorList>
    </citation>
    <scope>IDENTIFICATION</scope>
</reference>
<dbReference type="Proteomes" id="UP000582659">
    <property type="component" value="Unassembled WGS sequence"/>
</dbReference>
<organism evidence="3 5">
    <name type="scientific">Bursaphelenchus xylophilus</name>
    <name type="common">Pinewood nematode worm</name>
    <name type="synonym">Aphelenchoides xylophilus</name>
    <dbReference type="NCBI Taxonomy" id="6326"/>
    <lineage>
        <taxon>Eukaryota</taxon>
        <taxon>Metazoa</taxon>
        <taxon>Ecdysozoa</taxon>
        <taxon>Nematoda</taxon>
        <taxon>Chromadorea</taxon>
        <taxon>Rhabditida</taxon>
        <taxon>Tylenchina</taxon>
        <taxon>Tylenchomorpha</taxon>
        <taxon>Aphelenchoidea</taxon>
        <taxon>Aphelenchoididae</taxon>
        <taxon>Bursaphelenchus</taxon>
    </lineage>
</organism>
<evidence type="ECO:0000256" key="1">
    <source>
        <dbReference type="SAM" id="MobiDB-lite"/>
    </source>
</evidence>
<name>A0A1I7SKL4_BURXY</name>
<dbReference type="EMBL" id="CAJFCV020000001">
    <property type="protein sequence ID" value="CAG9089249.1"/>
    <property type="molecule type" value="Genomic_DNA"/>
</dbReference>
<feature type="region of interest" description="Disordered" evidence="1">
    <location>
        <begin position="1"/>
        <end position="26"/>
    </location>
</feature>
<evidence type="ECO:0000313" key="2">
    <source>
        <dbReference type="EMBL" id="CAD5211836.1"/>
    </source>
</evidence>